<evidence type="ECO:0000313" key="2">
    <source>
        <dbReference type="Proteomes" id="UP001058273"/>
    </source>
</evidence>
<reference evidence="1" key="2">
    <citation type="submission" date="2022-08" db="EMBL/GenBank/DDBJ databases">
        <authorList>
            <person name="Poehlein A."/>
            <person name="Guzman J."/>
            <person name="Daniel R."/>
            <person name="Vilcinskas A."/>
        </authorList>
    </citation>
    <scope>NUCLEOTIDE SEQUENCE</scope>
    <source>
        <strain evidence="1">G314FT</strain>
    </source>
</reference>
<evidence type="ECO:0008006" key="3">
    <source>
        <dbReference type="Google" id="ProtNLM"/>
    </source>
</evidence>
<accession>A0ABY5NYH3</accession>
<dbReference type="InterPro" id="IPR023378">
    <property type="entry name" value="YheA/YmcA-like_dom_sf"/>
</dbReference>
<dbReference type="InterPro" id="IPR010368">
    <property type="entry name" value="Com_YlbF"/>
</dbReference>
<dbReference type="PIRSF" id="PIRSF021287">
    <property type="entry name" value="Biofilm_formation_YmcA"/>
    <property type="match status" value="1"/>
</dbReference>
<dbReference type="Pfam" id="PF06133">
    <property type="entry name" value="Com_YlbF"/>
    <property type="match status" value="1"/>
</dbReference>
<dbReference type="PANTHER" id="PTHR38448">
    <property type="entry name" value="REGULATORY PROTEIN YLBF-RELATED"/>
    <property type="match status" value="1"/>
</dbReference>
<keyword evidence="2" id="KW-1185">Reference proteome</keyword>
<dbReference type="SUPFAM" id="SSF158622">
    <property type="entry name" value="YheA/YmcA-like"/>
    <property type="match status" value="1"/>
</dbReference>
<evidence type="ECO:0000313" key="1">
    <source>
        <dbReference type="EMBL" id="UUV98702.1"/>
    </source>
</evidence>
<dbReference type="PANTHER" id="PTHR38448:SF1">
    <property type="entry name" value="YLBF FAMILY REGULATOR"/>
    <property type="match status" value="1"/>
</dbReference>
<dbReference type="InterPro" id="IPR052767">
    <property type="entry name" value="Bact_com_dev_regulator"/>
</dbReference>
<proteinExistence type="predicted"/>
<dbReference type="Proteomes" id="UP001058273">
    <property type="component" value="Chromosome"/>
</dbReference>
<sequence>MMAKREVYDTQINESLSILLEGLGNHDTIKAYKKIEKKIDEHDGLKEMVEQIKQLQKEAVKFAHYDKPNAEKEALRQADELQETFDKHPLVLEYRECLVEANDLLHHLTSLLQSQVNESLEKLLNEKE</sequence>
<organism evidence="1 2">
    <name type="scientific">Vagococcus luciliae</name>
    <dbReference type="NCBI Taxonomy" id="2920380"/>
    <lineage>
        <taxon>Bacteria</taxon>
        <taxon>Bacillati</taxon>
        <taxon>Bacillota</taxon>
        <taxon>Bacilli</taxon>
        <taxon>Lactobacillales</taxon>
        <taxon>Enterococcaceae</taxon>
        <taxon>Vagococcus</taxon>
    </lineage>
</organism>
<reference evidence="1" key="1">
    <citation type="submission" date="2022-08" db="EMBL/GenBank/DDBJ databases">
        <title>Genome sequence of Vagococcus luciliae DSM 112651.</title>
        <authorList>
            <person name="Juan G."/>
            <person name="Anja P."/>
            <person name="Rolf D."/>
            <person name="Kampfer P."/>
            <person name="Vilcinskas A."/>
        </authorList>
    </citation>
    <scope>NUCLEOTIDE SEQUENCE</scope>
    <source>
        <strain evidence="1">G314FT</strain>
    </source>
</reference>
<gene>
    <name evidence="1" type="ORF">G314FT_08560</name>
</gene>
<dbReference type="InterPro" id="IPR016783">
    <property type="entry name" value="Biofilm_formation_YmcA"/>
</dbReference>
<dbReference type="Gene3D" id="1.20.1500.10">
    <property type="entry name" value="YheA/YmcA-like"/>
    <property type="match status" value="1"/>
</dbReference>
<protein>
    <recommendedName>
        <fullName evidence="3">YlbF family regulator</fullName>
    </recommendedName>
</protein>
<name>A0ABY5NYH3_9ENTE</name>
<dbReference type="EMBL" id="CP102451">
    <property type="protein sequence ID" value="UUV98702.1"/>
    <property type="molecule type" value="Genomic_DNA"/>
</dbReference>